<accession>A0ABW1KFL9</accession>
<comment type="caution">
    <text evidence="3">The sequence shown here is derived from an EMBL/GenBank/DDBJ whole genome shotgun (WGS) entry which is preliminary data.</text>
</comment>
<dbReference type="EMBL" id="JBHSPR010000021">
    <property type="protein sequence ID" value="MFC6019887.1"/>
    <property type="molecule type" value="Genomic_DNA"/>
</dbReference>
<evidence type="ECO:0000313" key="3">
    <source>
        <dbReference type="EMBL" id="MFC6019887.1"/>
    </source>
</evidence>
<feature type="domain" description="Glyoxalase-like" evidence="2">
    <location>
        <begin position="54"/>
        <end position="89"/>
    </location>
</feature>
<keyword evidence="4" id="KW-1185">Reference proteome</keyword>
<feature type="region of interest" description="Disordered" evidence="1">
    <location>
        <begin position="1"/>
        <end position="24"/>
    </location>
</feature>
<evidence type="ECO:0000256" key="1">
    <source>
        <dbReference type="SAM" id="MobiDB-lite"/>
    </source>
</evidence>
<dbReference type="Gene3D" id="3.10.180.10">
    <property type="entry name" value="2,3-Dihydroxybiphenyl 1,2-Dioxygenase, domain 1"/>
    <property type="match status" value="1"/>
</dbReference>
<dbReference type="InterPro" id="IPR029068">
    <property type="entry name" value="Glyas_Bleomycin-R_OHBP_Dase"/>
</dbReference>
<dbReference type="Pfam" id="PF18029">
    <property type="entry name" value="Glyoxalase_6"/>
    <property type="match status" value="1"/>
</dbReference>
<dbReference type="InterPro" id="IPR041581">
    <property type="entry name" value="Glyoxalase_6"/>
</dbReference>
<gene>
    <name evidence="3" type="ORF">ACFP2T_27265</name>
</gene>
<organism evidence="3 4">
    <name type="scientific">Plantactinospora solaniradicis</name>
    <dbReference type="NCBI Taxonomy" id="1723736"/>
    <lineage>
        <taxon>Bacteria</taxon>
        <taxon>Bacillati</taxon>
        <taxon>Actinomycetota</taxon>
        <taxon>Actinomycetes</taxon>
        <taxon>Micromonosporales</taxon>
        <taxon>Micromonosporaceae</taxon>
        <taxon>Plantactinospora</taxon>
    </lineage>
</organism>
<reference evidence="4" key="1">
    <citation type="journal article" date="2019" name="Int. J. Syst. Evol. Microbiol.">
        <title>The Global Catalogue of Microorganisms (GCM) 10K type strain sequencing project: providing services to taxonomists for standard genome sequencing and annotation.</title>
        <authorList>
            <consortium name="The Broad Institute Genomics Platform"/>
            <consortium name="The Broad Institute Genome Sequencing Center for Infectious Disease"/>
            <person name="Wu L."/>
            <person name="Ma J."/>
        </authorList>
    </citation>
    <scope>NUCLEOTIDE SEQUENCE [LARGE SCALE GENOMIC DNA]</scope>
    <source>
        <strain evidence="4">ZS-35-S2</strain>
    </source>
</reference>
<dbReference type="Proteomes" id="UP001596203">
    <property type="component" value="Unassembled WGS sequence"/>
</dbReference>
<name>A0ABW1KFL9_9ACTN</name>
<dbReference type="RefSeq" id="WP_377426358.1">
    <property type="nucleotide sequence ID" value="NZ_JBHSPR010000021.1"/>
</dbReference>
<sequence length="91" mass="10190">MLSATTDTRARSPAPPPPSPVPARCWTRSWPWSPVCRPEVAKTELHRTYCSCASRRQKAGKNRLPLDLRPRDQAAEVARLEELGARRVDVG</sequence>
<protein>
    <submittedName>
        <fullName evidence="3">VOC family protein</fullName>
    </submittedName>
</protein>
<evidence type="ECO:0000313" key="4">
    <source>
        <dbReference type="Proteomes" id="UP001596203"/>
    </source>
</evidence>
<evidence type="ECO:0000259" key="2">
    <source>
        <dbReference type="Pfam" id="PF18029"/>
    </source>
</evidence>
<proteinExistence type="predicted"/>